<keyword evidence="2" id="KW-1185">Reference proteome</keyword>
<dbReference type="STRING" id="395495.Lcho_0059"/>
<organism evidence="1 2">
    <name type="scientific">Leptothrix cholodnii (strain ATCC 51168 / LMG 8142 / SP-6)</name>
    <name type="common">Leptothrix discophora (strain SP-6)</name>
    <dbReference type="NCBI Taxonomy" id="395495"/>
    <lineage>
        <taxon>Bacteria</taxon>
        <taxon>Pseudomonadati</taxon>
        <taxon>Pseudomonadota</taxon>
        <taxon>Betaproteobacteria</taxon>
        <taxon>Burkholderiales</taxon>
        <taxon>Sphaerotilaceae</taxon>
        <taxon>Leptothrix</taxon>
    </lineage>
</organism>
<dbReference type="AlphaFoldDB" id="B1Y5Y7"/>
<accession>B1Y5Y7</accession>
<proteinExistence type="predicted"/>
<dbReference type="Proteomes" id="UP000001693">
    <property type="component" value="Chromosome"/>
</dbReference>
<dbReference type="KEGG" id="lch:Lcho_0059"/>
<name>B1Y5Y7_LEPCP</name>
<dbReference type="eggNOG" id="COG1408">
    <property type="taxonomic scope" value="Bacteria"/>
</dbReference>
<dbReference type="PANTHER" id="PTHR37844">
    <property type="entry name" value="SER/THR PROTEIN PHOSPHATASE SUPERFAMILY (AFU_ORTHOLOGUE AFUA_1G14840)"/>
    <property type="match status" value="1"/>
</dbReference>
<sequence length="329" mass="35352">MATTPPRLRLQLLSDLHLDNNPGFAAQAAPGADLLVLAGDVGSHVPGSWLLQDGDFGLGAFSPKRPGAPWSTVIYVPGNHEYDTLPYAQTRERLRALCDALGIIWLDRASHVIDGVRFIGCTLWTDFDALASDTALQLKAAGQGGGLLTGTPHRKTVRRAARQATAARNEGADSLLTWQMQERDKALRAANFYLRKNTTLAADGSLMLAAELRELGLQDQAWLRAALAEPHDGPTVVVTHFAPSLRSADPRYGLVPGTAGFCNALDDLLPLADLWLHGHLHCRVDYVAEGARTDGRTGQCRVIANPLGYAGKGEQAAFEPMRVIDVPGS</sequence>
<evidence type="ECO:0000313" key="1">
    <source>
        <dbReference type="EMBL" id="ACB32334.1"/>
    </source>
</evidence>
<dbReference type="SUPFAM" id="SSF56300">
    <property type="entry name" value="Metallo-dependent phosphatases"/>
    <property type="match status" value="1"/>
</dbReference>
<dbReference type="InterPro" id="IPR029052">
    <property type="entry name" value="Metallo-depent_PP-like"/>
</dbReference>
<dbReference type="Gene3D" id="3.60.21.10">
    <property type="match status" value="1"/>
</dbReference>
<protein>
    <submittedName>
        <fullName evidence="1">Metallophosphoesterase</fullName>
    </submittedName>
</protein>
<dbReference type="PANTHER" id="PTHR37844:SF2">
    <property type="entry name" value="SER_THR PROTEIN PHOSPHATASE SUPERFAMILY (AFU_ORTHOLOGUE AFUA_1G14840)"/>
    <property type="match status" value="1"/>
</dbReference>
<reference evidence="1 2" key="1">
    <citation type="submission" date="2008-03" db="EMBL/GenBank/DDBJ databases">
        <title>Complete sequence of Leptothrix cholodnii SP-6.</title>
        <authorList>
            <consortium name="US DOE Joint Genome Institute"/>
            <person name="Copeland A."/>
            <person name="Lucas S."/>
            <person name="Lapidus A."/>
            <person name="Glavina del Rio T."/>
            <person name="Dalin E."/>
            <person name="Tice H."/>
            <person name="Bruce D."/>
            <person name="Goodwin L."/>
            <person name="Pitluck S."/>
            <person name="Chertkov O."/>
            <person name="Brettin T."/>
            <person name="Detter J.C."/>
            <person name="Han C."/>
            <person name="Kuske C.R."/>
            <person name="Schmutz J."/>
            <person name="Larimer F."/>
            <person name="Land M."/>
            <person name="Hauser L."/>
            <person name="Kyrpides N."/>
            <person name="Lykidis A."/>
            <person name="Emerson D."/>
            <person name="Richardson P."/>
        </authorList>
    </citation>
    <scope>NUCLEOTIDE SEQUENCE [LARGE SCALE GENOMIC DNA]</scope>
    <source>
        <strain evidence="2">ATCC 51168 / LMG 8142 / SP-6</strain>
    </source>
</reference>
<dbReference type="RefSeq" id="WP_012345096.1">
    <property type="nucleotide sequence ID" value="NC_010524.1"/>
</dbReference>
<gene>
    <name evidence="1" type="ordered locus">Lcho_0059</name>
</gene>
<evidence type="ECO:0000313" key="2">
    <source>
        <dbReference type="Proteomes" id="UP000001693"/>
    </source>
</evidence>
<dbReference type="EMBL" id="CP001013">
    <property type="protein sequence ID" value="ACB32334.1"/>
    <property type="molecule type" value="Genomic_DNA"/>
</dbReference>
<dbReference type="HOGENOM" id="CLU_060372_3_0_4"/>